<name>A0A4P2PZ28_SORCE</name>
<sequence length="140" mass="14949">MRRKLGSLLLLTAHLSGCALAAHDSGDPSEEVAGAEQRLTRVYYVSNPTSRCSSALRLTATGANLTSIQPSSPNEPMDSLFSPGTGYLVDTWYVGGWGASKDYSYATACADLGTVTVHVTGGAVDRLRYWFTDCPCEGYD</sequence>
<feature type="signal peptide" evidence="1">
    <location>
        <begin position="1"/>
        <end position="21"/>
    </location>
</feature>
<gene>
    <name evidence="2" type="ORF">SOCEGT47_025710</name>
</gene>
<evidence type="ECO:0000313" key="2">
    <source>
        <dbReference type="EMBL" id="AUX22070.1"/>
    </source>
</evidence>
<evidence type="ECO:0000313" key="3">
    <source>
        <dbReference type="Proteomes" id="UP000295781"/>
    </source>
</evidence>
<dbReference type="EMBL" id="CP012670">
    <property type="protein sequence ID" value="AUX22070.1"/>
    <property type="molecule type" value="Genomic_DNA"/>
</dbReference>
<keyword evidence="1" id="KW-0732">Signal</keyword>
<dbReference type="AlphaFoldDB" id="A0A4P2PZ28"/>
<accession>A0A4P2PZ28</accession>
<protein>
    <recommendedName>
        <fullName evidence="4">Secreted protein</fullName>
    </recommendedName>
</protein>
<dbReference type="Proteomes" id="UP000295781">
    <property type="component" value="Chromosome"/>
</dbReference>
<evidence type="ECO:0008006" key="4">
    <source>
        <dbReference type="Google" id="ProtNLM"/>
    </source>
</evidence>
<organism evidence="2 3">
    <name type="scientific">Sorangium cellulosum</name>
    <name type="common">Polyangium cellulosum</name>
    <dbReference type="NCBI Taxonomy" id="56"/>
    <lineage>
        <taxon>Bacteria</taxon>
        <taxon>Pseudomonadati</taxon>
        <taxon>Myxococcota</taxon>
        <taxon>Polyangia</taxon>
        <taxon>Polyangiales</taxon>
        <taxon>Polyangiaceae</taxon>
        <taxon>Sorangium</taxon>
    </lineage>
</organism>
<reference evidence="2 3" key="1">
    <citation type="submission" date="2015-09" db="EMBL/GenBank/DDBJ databases">
        <title>Sorangium comparison.</title>
        <authorList>
            <person name="Zaburannyi N."/>
            <person name="Bunk B."/>
            <person name="Overmann J."/>
            <person name="Mueller R."/>
        </authorList>
    </citation>
    <scope>NUCLEOTIDE SEQUENCE [LARGE SCALE GENOMIC DNA]</scope>
    <source>
        <strain evidence="2 3">So ceGT47</strain>
    </source>
</reference>
<feature type="chain" id="PRO_5020856899" description="Secreted protein" evidence="1">
    <location>
        <begin position="22"/>
        <end position="140"/>
    </location>
</feature>
<evidence type="ECO:0000256" key="1">
    <source>
        <dbReference type="SAM" id="SignalP"/>
    </source>
</evidence>
<proteinExistence type="predicted"/>